<reference evidence="1 2" key="2">
    <citation type="journal article" date="2022" name="Mol. Ecol. Resour.">
        <title>The genomes of chicory, endive, great burdock and yacon provide insights into Asteraceae paleo-polyploidization history and plant inulin production.</title>
        <authorList>
            <person name="Fan W."/>
            <person name="Wang S."/>
            <person name="Wang H."/>
            <person name="Wang A."/>
            <person name="Jiang F."/>
            <person name="Liu H."/>
            <person name="Zhao H."/>
            <person name="Xu D."/>
            <person name="Zhang Y."/>
        </authorList>
    </citation>
    <scope>NUCLEOTIDE SEQUENCE [LARGE SCALE GENOMIC DNA]</scope>
    <source>
        <strain evidence="2">cv. Punajuju</strain>
        <tissue evidence="1">Leaves</tissue>
    </source>
</reference>
<protein>
    <submittedName>
        <fullName evidence="1">Uncharacterized protein</fullName>
    </submittedName>
</protein>
<proteinExistence type="predicted"/>
<name>A0ACB9GDM8_CICIN</name>
<evidence type="ECO:0000313" key="2">
    <source>
        <dbReference type="Proteomes" id="UP001055811"/>
    </source>
</evidence>
<reference evidence="2" key="1">
    <citation type="journal article" date="2022" name="Mol. Ecol. Resour.">
        <title>The genomes of chicory, endive, great burdock and yacon provide insights into Asteraceae palaeo-polyploidization history and plant inulin production.</title>
        <authorList>
            <person name="Fan W."/>
            <person name="Wang S."/>
            <person name="Wang H."/>
            <person name="Wang A."/>
            <person name="Jiang F."/>
            <person name="Liu H."/>
            <person name="Zhao H."/>
            <person name="Xu D."/>
            <person name="Zhang Y."/>
        </authorList>
    </citation>
    <scope>NUCLEOTIDE SEQUENCE [LARGE SCALE GENOMIC DNA]</scope>
    <source>
        <strain evidence="2">cv. Punajuju</strain>
    </source>
</reference>
<dbReference type="EMBL" id="CM042010">
    <property type="protein sequence ID" value="KAI3781288.1"/>
    <property type="molecule type" value="Genomic_DNA"/>
</dbReference>
<sequence>MWHVPETFLSQKHLMHREENPPLDFDALFWRRVKEILLASIECGGLFLSLSVPRPEKKERGNRSSLAVGCVGKTTYDGDSEDMGGDSRR</sequence>
<comment type="caution">
    <text evidence="1">The sequence shown here is derived from an EMBL/GenBank/DDBJ whole genome shotgun (WGS) entry which is preliminary data.</text>
</comment>
<keyword evidence="2" id="KW-1185">Reference proteome</keyword>
<dbReference type="Proteomes" id="UP001055811">
    <property type="component" value="Linkage Group LG02"/>
</dbReference>
<gene>
    <name evidence="1" type="ORF">L2E82_11297</name>
</gene>
<organism evidence="1 2">
    <name type="scientific">Cichorium intybus</name>
    <name type="common">Chicory</name>
    <dbReference type="NCBI Taxonomy" id="13427"/>
    <lineage>
        <taxon>Eukaryota</taxon>
        <taxon>Viridiplantae</taxon>
        <taxon>Streptophyta</taxon>
        <taxon>Embryophyta</taxon>
        <taxon>Tracheophyta</taxon>
        <taxon>Spermatophyta</taxon>
        <taxon>Magnoliopsida</taxon>
        <taxon>eudicotyledons</taxon>
        <taxon>Gunneridae</taxon>
        <taxon>Pentapetalae</taxon>
        <taxon>asterids</taxon>
        <taxon>campanulids</taxon>
        <taxon>Asterales</taxon>
        <taxon>Asteraceae</taxon>
        <taxon>Cichorioideae</taxon>
        <taxon>Cichorieae</taxon>
        <taxon>Cichoriinae</taxon>
        <taxon>Cichorium</taxon>
    </lineage>
</organism>
<accession>A0ACB9GDM8</accession>
<evidence type="ECO:0000313" key="1">
    <source>
        <dbReference type="EMBL" id="KAI3781288.1"/>
    </source>
</evidence>